<keyword evidence="3" id="KW-1185">Reference proteome</keyword>
<protein>
    <recommendedName>
        <fullName evidence="4">Secreted protein</fullName>
    </recommendedName>
</protein>
<feature type="chain" id="PRO_5040500263" description="Secreted protein" evidence="1">
    <location>
        <begin position="22"/>
        <end position="103"/>
    </location>
</feature>
<sequence length="103" mass="11164">MLMLMLLLLLRLSRLRWFVRAALSINGRCWSGGGGCRCGVGLGSPIKAVFRLAGDVMGRQAAQVLHCLFVCLSVMAYVVLPCLLGGESCLWFSVKSARGQCRS</sequence>
<dbReference type="KEGG" id="ptkz:JDV02_010873"/>
<proteinExistence type="predicted"/>
<accession>A0A9Q8QNX7</accession>
<feature type="signal peptide" evidence="1">
    <location>
        <begin position="1"/>
        <end position="21"/>
    </location>
</feature>
<dbReference type="RefSeq" id="XP_047845620.1">
    <property type="nucleotide sequence ID" value="XM_047992615.1"/>
</dbReference>
<dbReference type="EMBL" id="CP086361">
    <property type="protein sequence ID" value="UNI22139.1"/>
    <property type="molecule type" value="Genomic_DNA"/>
</dbReference>
<evidence type="ECO:0000313" key="2">
    <source>
        <dbReference type="EMBL" id="UNI22139.1"/>
    </source>
</evidence>
<gene>
    <name evidence="2" type="ORF">JDV02_010873</name>
</gene>
<reference evidence="2" key="1">
    <citation type="submission" date="2021-11" db="EMBL/GenBank/DDBJ databases">
        <title>Purpureocillium_takamizusanense_genome.</title>
        <authorList>
            <person name="Nguyen N.-H."/>
        </authorList>
    </citation>
    <scope>NUCLEOTIDE SEQUENCE</scope>
    <source>
        <strain evidence="2">PT3</strain>
    </source>
</reference>
<dbReference type="Proteomes" id="UP000829364">
    <property type="component" value="Chromosome 8"/>
</dbReference>
<dbReference type="AlphaFoldDB" id="A0A9Q8QNX7"/>
<evidence type="ECO:0000256" key="1">
    <source>
        <dbReference type="SAM" id="SignalP"/>
    </source>
</evidence>
<name>A0A9Q8QNX7_9HYPO</name>
<dbReference type="GeneID" id="72072790"/>
<evidence type="ECO:0008006" key="4">
    <source>
        <dbReference type="Google" id="ProtNLM"/>
    </source>
</evidence>
<keyword evidence="1" id="KW-0732">Signal</keyword>
<evidence type="ECO:0000313" key="3">
    <source>
        <dbReference type="Proteomes" id="UP000829364"/>
    </source>
</evidence>
<organism evidence="2 3">
    <name type="scientific">Purpureocillium takamizusanense</name>
    <dbReference type="NCBI Taxonomy" id="2060973"/>
    <lineage>
        <taxon>Eukaryota</taxon>
        <taxon>Fungi</taxon>
        <taxon>Dikarya</taxon>
        <taxon>Ascomycota</taxon>
        <taxon>Pezizomycotina</taxon>
        <taxon>Sordariomycetes</taxon>
        <taxon>Hypocreomycetidae</taxon>
        <taxon>Hypocreales</taxon>
        <taxon>Ophiocordycipitaceae</taxon>
        <taxon>Purpureocillium</taxon>
    </lineage>
</organism>